<dbReference type="Gene3D" id="3.30.450.40">
    <property type="match status" value="1"/>
</dbReference>
<feature type="domain" description="HTH iclR-type" evidence="7">
    <location>
        <begin position="69"/>
        <end position="131"/>
    </location>
</feature>
<evidence type="ECO:0000259" key="7">
    <source>
        <dbReference type="PROSITE" id="PS51077"/>
    </source>
</evidence>
<evidence type="ECO:0000259" key="8">
    <source>
        <dbReference type="PROSITE" id="PS51078"/>
    </source>
</evidence>
<evidence type="ECO:0000256" key="3">
    <source>
        <dbReference type="ARBA" id="ARBA00023125"/>
    </source>
</evidence>
<organism evidence="9 10">
    <name type="scientific">Trebonia kvetii</name>
    <dbReference type="NCBI Taxonomy" id="2480626"/>
    <lineage>
        <taxon>Bacteria</taxon>
        <taxon>Bacillati</taxon>
        <taxon>Actinomycetota</taxon>
        <taxon>Actinomycetes</taxon>
        <taxon>Streptosporangiales</taxon>
        <taxon>Treboniaceae</taxon>
        <taxon>Trebonia</taxon>
    </lineage>
</organism>
<comment type="function">
    <text evidence="5">May be an activator protein for the gylABX operon.</text>
</comment>
<protein>
    <recommendedName>
        <fullName evidence="6">Glycerol operon regulatory protein</fullName>
    </recommendedName>
</protein>
<dbReference type="Proteomes" id="UP000460272">
    <property type="component" value="Unassembled WGS sequence"/>
</dbReference>
<dbReference type="FunFam" id="1.10.10.10:FF:000056">
    <property type="entry name" value="IclR family transcriptional regulator"/>
    <property type="match status" value="1"/>
</dbReference>
<evidence type="ECO:0000256" key="1">
    <source>
        <dbReference type="ARBA" id="ARBA00022798"/>
    </source>
</evidence>
<feature type="domain" description="IclR-ED" evidence="8">
    <location>
        <begin position="132"/>
        <end position="319"/>
    </location>
</feature>
<evidence type="ECO:0000256" key="4">
    <source>
        <dbReference type="ARBA" id="ARBA00023163"/>
    </source>
</evidence>
<dbReference type="GO" id="GO:0003677">
    <property type="term" value="F:DNA binding"/>
    <property type="evidence" value="ECO:0007669"/>
    <property type="project" value="UniProtKB-KW"/>
</dbReference>
<keyword evidence="4" id="KW-0804">Transcription</keyword>
<evidence type="ECO:0000256" key="6">
    <source>
        <dbReference type="ARBA" id="ARBA00070406"/>
    </source>
</evidence>
<evidence type="ECO:0000256" key="2">
    <source>
        <dbReference type="ARBA" id="ARBA00023015"/>
    </source>
</evidence>
<keyword evidence="1" id="KW-0319">Glycerol metabolism</keyword>
<dbReference type="PROSITE" id="PS51078">
    <property type="entry name" value="ICLR_ED"/>
    <property type="match status" value="1"/>
</dbReference>
<keyword evidence="3" id="KW-0238">DNA-binding</keyword>
<dbReference type="RefSeq" id="WP_145854973.1">
    <property type="nucleotide sequence ID" value="NZ_RPFW01000004.1"/>
</dbReference>
<dbReference type="InterPro" id="IPR029016">
    <property type="entry name" value="GAF-like_dom_sf"/>
</dbReference>
<dbReference type="PANTHER" id="PTHR30136">
    <property type="entry name" value="HELIX-TURN-HELIX TRANSCRIPTIONAL REGULATOR, ICLR FAMILY"/>
    <property type="match status" value="1"/>
</dbReference>
<evidence type="ECO:0000313" key="10">
    <source>
        <dbReference type="Proteomes" id="UP000460272"/>
    </source>
</evidence>
<sequence length="319" mass="35017">MGAGRDEIGYWDASVGRYRRRADSGAVFVRQGAPLAREEHVPSLGCAVQMSIRRSNIRNMPHDDSAASSQSLERGLALLTTFTPDQPALGISELAQRLGLTRSTTHRYVATLARLGYLSQDETTRKYRLGIRVLDLGFTVLGSLELREIAAPHLQRLTQNTGHTSNLAIRDDTDVILVDRFRGKPGRYHHLEFSLHIGSRIPSYCSATGKVLLAFLPQADLDDLLDRIELIARGPRALTKRPALLAELAQVRRTGLAVNDEEMDSGLRAIAVPIRSRSGAVVAAINLAFPWSPAPMSELTDQFSPMLFTTARAISSLVI</sequence>
<dbReference type="OrthoDB" id="9807558at2"/>
<evidence type="ECO:0000256" key="5">
    <source>
        <dbReference type="ARBA" id="ARBA00058938"/>
    </source>
</evidence>
<dbReference type="EMBL" id="RPFW01000004">
    <property type="protein sequence ID" value="TVZ02805.1"/>
    <property type="molecule type" value="Genomic_DNA"/>
</dbReference>
<dbReference type="GO" id="GO:0045892">
    <property type="term" value="P:negative regulation of DNA-templated transcription"/>
    <property type="evidence" value="ECO:0007669"/>
    <property type="project" value="TreeGrafter"/>
</dbReference>
<dbReference type="InterPro" id="IPR036388">
    <property type="entry name" value="WH-like_DNA-bd_sf"/>
</dbReference>
<name>A0A6P2BXA7_9ACTN</name>
<dbReference type="SUPFAM" id="SSF46785">
    <property type="entry name" value="Winged helix' DNA-binding domain"/>
    <property type="match status" value="1"/>
</dbReference>
<dbReference type="Gene3D" id="1.10.10.10">
    <property type="entry name" value="Winged helix-like DNA-binding domain superfamily/Winged helix DNA-binding domain"/>
    <property type="match status" value="1"/>
</dbReference>
<dbReference type="GO" id="GO:0006071">
    <property type="term" value="P:glycerol metabolic process"/>
    <property type="evidence" value="ECO:0007669"/>
    <property type="project" value="UniProtKB-KW"/>
</dbReference>
<dbReference type="InterPro" id="IPR005471">
    <property type="entry name" value="Tscrpt_reg_IclR_N"/>
</dbReference>
<dbReference type="InterPro" id="IPR036390">
    <property type="entry name" value="WH_DNA-bd_sf"/>
</dbReference>
<gene>
    <name evidence="9" type="ORF">EAS64_20140</name>
</gene>
<reference evidence="9 10" key="1">
    <citation type="submission" date="2018-11" db="EMBL/GenBank/DDBJ databases">
        <title>Trebonia kvetii gen.nov., sp.nov., a novel acidophilic actinobacterium, and proposal of the new actinobacterial family Treboniaceae fam. nov.</title>
        <authorList>
            <person name="Rapoport D."/>
            <person name="Sagova-Mareckova M."/>
            <person name="Sedlacek I."/>
            <person name="Provaznik J."/>
            <person name="Kralova S."/>
            <person name="Pavlinic D."/>
            <person name="Benes V."/>
            <person name="Kopecky J."/>
        </authorList>
    </citation>
    <scope>NUCLEOTIDE SEQUENCE [LARGE SCALE GENOMIC DNA]</scope>
    <source>
        <strain evidence="9 10">15Tr583</strain>
    </source>
</reference>
<dbReference type="AlphaFoldDB" id="A0A6P2BXA7"/>
<dbReference type="InterPro" id="IPR014757">
    <property type="entry name" value="Tscrpt_reg_IclR_C"/>
</dbReference>
<proteinExistence type="predicted"/>
<dbReference type="Pfam" id="PF01614">
    <property type="entry name" value="IclR_C"/>
    <property type="match status" value="1"/>
</dbReference>
<dbReference type="PROSITE" id="PS51077">
    <property type="entry name" value="HTH_ICLR"/>
    <property type="match status" value="1"/>
</dbReference>
<dbReference type="SUPFAM" id="SSF55781">
    <property type="entry name" value="GAF domain-like"/>
    <property type="match status" value="1"/>
</dbReference>
<accession>A0A6P2BXA7</accession>
<comment type="caution">
    <text evidence="9">The sequence shown here is derived from an EMBL/GenBank/DDBJ whole genome shotgun (WGS) entry which is preliminary data.</text>
</comment>
<dbReference type="InterPro" id="IPR050707">
    <property type="entry name" value="HTH_MetabolicPath_Reg"/>
</dbReference>
<dbReference type="PANTHER" id="PTHR30136:SF35">
    <property type="entry name" value="HTH-TYPE TRANSCRIPTIONAL REGULATOR RV1719"/>
    <property type="match status" value="1"/>
</dbReference>
<evidence type="ECO:0000313" key="9">
    <source>
        <dbReference type="EMBL" id="TVZ02805.1"/>
    </source>
</evidence>
<dbReference type="GO" id="GO:0003700">
    <property type="term" value="F:DNA-binding transcription factor activity"/>
    <property type="evidence" value="ECO:0007669"/>
    <property type="project" value="TreeGrafter"/>
</dbReference>
<keyword evidence="10" id="KW-1185">Reference proteome</keyword>
<keyword evidence="2" id="KW-0805">Transcription regulation</keyword>
<dbReference type="SMART" id="SM00346">
    <property type="entry name" value="HTH_ICLR"/>
    <property type="match status" value="1"/>
</dbReference>
<dbReference type="Pfam" id="PF09339">
    <property type="entry name" value="HTH_IclR"/>
    <property type="match status" value="1"/>
</dbReference>